<dbReference type="GO" id="GO:0016301">
    <property type="term" value="F:kinase activity"/>
    <property type="evidence" value="ECO:0007669"/>
    <property type="project" value="UniProtKB-KW"/>
</dbReference>
<sequence length="270" mass="28792">MSTVIVIGHVNYDQVWSLSSPLASGARIVYSGRSVRLGGGGFHTGTQLARLGNQVRLISNLMDDDHGRAALAKLQASGIDTGYVTLWAGETRFTEILLEPNGERTILNPGGQMRPPFAAPEPVSGDAAYLNALVLDAGLVASLRTIPLVISQFPLRSASPRPADIVIGSRADFPGEDTRAIWERAAVIAGPRLKTLVLTDGTRPISLYDGKVLNHVTPLKQVSVPDTIGAGDCFTGIFLHGLLQGLSLELSAEQASQQTAEWLSERFRTG</sequence>
<dbReference type="InterPro" id="IPR029056">
    <property type="entry name" value="Ribokinase-like"/>
</dbReference>
<evidence type="ECO:0000256" key="1">
    <source>
        <dbReference type="ARBA" id="ARBA00022679"/>
    </source>
</evidence>
<dbReference type="RefSeq" id="WP_183461982.1">
    <property type="nucleotide sequence ID" value="NZ_CP050296.1"/>
</dbReference>
<dbReference type="InterPro" id="IPR011611">
    <property type="entry name" value="PfkB_dom"/>
</dbReference>
<keyword evidence="2 4" id="KW-0418">Kinase</keyword>
<dbReference type="AlphaFoldDB" id="A0A7G6SNI6"/>
<evidence type="ECO:0000313" key="4">
    <source>
        <dbReference type="EMBL" id="QND56068.1"/>
    </source>
</evidence>
<dbReference type="Pfam" id="PF00294">
    <property type="entry name" value="PfkB"/>
    <property type="match status" value="2"/>
</dbReference>
<name>A0A7G6SNI6_9HYPH</name>
<feature type="domain" description="Carbohydrate kinase PfkB" evidence="3">
    <location>
        <begin position="191"/>
        <end position="256"/>
    </location>
</feature>
<dbReference type="SUPFAM" id="SSF53613">
    <property type="entry name" value="Ribokinase-like"/>
    <property type="match status" value="1"/>
</dbReference>
<protein>
    <submittedName>
        <fullName evidence="4">Carbohydrate kinase</fullName>
    </submittedName>
</protein>
<dbReference type="PANTHER" id="PTHR10584">
    <property type="entry name" value="SUGAR KINASE"/>
    <property type="match status" value="1"/>
</dbReference>
<dbReference type="Gene3D" id="3.40.1190.20">
    <property type="match status" value="1"/>
</dbReference>
<dbReference type="EMBL" id="CP050296">
    <property type="protein sequence ID" value="QND56068.1"/>
    <property type="molecule type" value="Genomic_DNA"/>
</dbReference>
<evidence type="ECO:0000256" key="2">
    <source>
        <dbReference type="ARBA" id="ARBA00022777"/>
    </source>
</evidence>
<keyword evidence="1" id="KW-0808">Transferase</keyword>
<evidence type="ECO:0000259" key="3">
    <source>
        <dbReference type="Pfam" id="PF00294"/>
    </source>
</evidence>
<evidence type="ECO:0000313" key="5">
    <source>
        <dbReference type="Proteomes" id="UP000515465"/>
    </source>
</evidence>
<dbReference type="PANTHER" id="PTHR10584:SF166">
    <property type="entry name" value="RIBOKINASE"/>
    <property type="match status" value="1"/>
</dbReference>
<accession>A0A7G6SNI6</accession>
<feature type="domain" description="Carbohydrate kinase PfkB" evidence="3">
    <location>
        <begin position="2"/>
        <end position="118"/>
    </location>
</feature>
<proteinExistence type="predicted"/>
<gene>
    <name evidence="4" type="ORF">HB778_05005</name>
</gene>
<dbReference type="Proteomes" id="UP000515465">
    <property type="component" value="Chromosome"/>
</dbReference>
<organism evidence="4 5">
    <name type="scientific">Mesorhizobium huakuii</name>
    <dbReference type="NCBI Taxonomy" id="28104"/>
    <lineage>
        <taxon>Bacteria</taxon>
        <taxon>Pseudomonadati</taxon>
        <taxon>Pseudomonadota</taxon>
        <taxon>Alphaproteobacteria</taxon>
        <taxon>Hyphomicrobiales</taxon>
        <taxon>Phyllobacteriaceae</taxon>
        <taxon>Mesorhizobium</taxon>
    </lineage>
</organism>
<reference evidence="5" key="1">
    <citation type="journal article" date="2020" name="Mol. Plant Microbe">
        <title>Rhizobial microsymbionts of the narrowly endemic Oxytropis species growing in Kamchatka are characterized by significant genetic diversity and possess a set of genes that are associated with T3SS and T6SS secretion systems and can affect the development of symbiosis.</title>
        <authorList>
            <person name="Safronova V."/>
            <person name="Guro P."/>
            <person name="Sazanova A."/>
            <person name="Kuznetsova I."/>
            <person name="Belimov A."/>
            <person name="Yakubov V."/>
            <person name="Chirak E."/>
            <person name="Afonin A."/>
            <person name="Gogolev Y."/>
            <person name="Andronov E."/>
            <person name="Tikhonovich I."/>
        </authorList>
    </citation>
    <scope>NUCLEOTIDE SEQUENCE [LARGE SCALE GENOMIC DNA]</scope>
    <source>
        <strain evidence="5">583</strain>
    </source>
</reference>